<dbReference type="EMBL" id="JACIUY010000056">
    <property type="protein sequence ID" value="MBB1086241.1"/>
    <property type="molecule type" value="Genomic_DNA"/>
</dbReference>
<comment type="caution">
    <text evidence="4">The sequence shown here is derived from an EMBL/GenBank/DDBJ whole genome shotgun (WGS) entry which is preliminary data.</text>
</comment>
<feature type="signal peptide" evidence="3">
    <location>
        <begin position="1"/>
        <end position="32"/>
    </location>
</feature>
<accession>A0A7W3TZN1</accession>
<dbReference type="RefSeq" id="WP_182581127.1">
    <property type="nucleotide sequence ID" value="NZ_JACIUY010000056.1"/>
</dbReference>
<keyword evidence="1 3" id="KW-0732">Signal</keyword>
<dbReference type="NCBIfam" id="TIGR03715">
    <property type="entry name" value="KxYKxGKxW"/>
    <property type="match status" value="1"/>
</dbReference>
<protein>
    <submittedName>
        <fullName evidence="4">KxYKxGKxW signal peptide domain-containing protein</fullName>
    </submittedName>
</protein>
<evidence type="ECO:0000313" key="4">
    <source>
        <dbReference type="EMBL" id="MBB1086241.1"/>
    </source>
</evidence>
<name>A0A7W3TZN1_9LACO</name>
<evidence type="ECO:0000256" key="1">
    <source>
        <dbReference type="ARBA" id="ARBA00022729"/>
    </source>
</evidence>
<keyword evidence="2" id="KW-0677">Repeat</keyword>
<evidence type="ECO:0000256" key="2">
    <source>
        <dbReference type="ARBA" id="ARBA00022737"/>
    </source>
</evidence>
<gene>
    <name evidence="4" type="ORF">H5R63_05520</name>
</gene>
<feature type="non-terminal residue" evidence="4">
    <location>
        <position position="157"/>
    </location>
</feature>
<reference evidence="4 5" key="1">
    <citation type="submission" date="2020-07" db="EMBL/GenBank/DDBJ databases">
        <title>Description of Limosilactobacillus balticus sp. nov., Limosilactobacillus agrestis sp. nov., Limosilactobacillus albertensis sp. nov., Limosilactobacillus rudii sp. nov., Limosilactobacillus fastidiosus sp. nov., five novel Limosilactobacillus species isolated from the vertebrate gastrointestinal tract, and proposal of 6 subspecies of Limosilactobacillus reuteri adapted to the gastrointestinal tract of specific vertebrate hosts.</title>
        <authorList>
            <person name="Li F."/>
            <person name="Cheng C."/>
            <person name="Zheng J."/>
            <person name="Quevedo R.M."/>
            <person name="Li J."/>
            <person name="Roos S."/>
            <person name="Gaenzle M.G."/>
            <person name="Walter J."/>
        </authorList>
    </citation>
    <scope>NUCLEOTIDE SEQUENCE [LARGE SCALE GENOMIC DNA]</scope>
    <source>
        <strain evidence="4 5">WF-MA3-C</strain>
    </source>
</reference>
<dbReference type="Gene3D" id="2.10.270.10">
    <property type="entry name" value="Cholin Binding"/>
    <property type="match status" value="1"/>
</dbReference>
<evidence type="ECO:0000313" key="5">
    <source>
        <dbReference type="Proteomes" id="UP000518255"/>
    </source>
</evidence>
<organism evidence="4 5">
    <name type="scientific">Limosilactobacillus fastidiosus</name>
    <dbReference type="NCBI Taxonomy" id="2759855"/>
    <lineage>
        <taxon>Bacteria</taxon>
        <taxon>Bacillati</taxon>
        <taxon>Bacillota</taxon>
        <taxon>Bacilli</taxon>
        <taxon>Lactobacillales</taxon>
        <taxon>Lactobacillaceae</taxon>
        <taxon>Limosilactobacillus</taxon>
    </lineage>
</organism>
<dbReference type="InterPro" id="IPR018337">
    <property type="entry name" value="Cell_wall/Cho-bd_repeat"/>
</dbReference>
<dbReference type="InterPro" id="IPR022263">
    <property type="entry name" value="KxYKxGKxW"/>
</dbReference>
<proteinExistence type="predicted"/>
<sequence length="157" mass="17638">MKNHFKMYKAGKLWLTACITVLGIMGASSVYADDRQSTVTATTQSNVAAQVQNNVISDQLSDLTTPTEINGYTKQTDSNGSISWKNTSGQTANGWQNNQNDWYYFNNGQSTTNWQRVDNNWYYMSPQDSRMETGLQPINGATYYLNTQHDGTYGAMK</sequence>
<evidence type="ECO:0000256" key="3">
    <source>
        <dbReference type="SAM" id="SignalP"/>
    </source>
</evidence>
<dbReference type="SUPFAM" id="SSF69360">
    <property type="entry name" value="Cell wall binding repeat"/>
    <property type="match status" value="1"/>
</dbReference>
<dbReference type="Pfam" id="PF19258">
    <property type="entry name" value="KxYKxGKxW_sig"/>
    <property type="match status" value="1"/>
</dbReference>
<dbReference type="Proteomes" id="UP000518255">
    <property type="component" value="Unassembled WGS sequence"/>
</dbReference>
<dbReference type="AlphaFoldDB" id="A0A7W3TZN1"/>
<feature type="chain" id="PRO_5031138673" evidence="3">
    <location>
        <begin position="33"/>
        <end position="157"/>
    </location>
</feature>
<dbReference type="Pfam" id="PF01473">
    <property type="entry name" value="Choline_bind_1"/>
    <property type="match status" value="2"/>
</dbReference>